<sequence length="755" mass="85697">MFVEYLKRFFLVNNQALRSHNSAFEKSALRIFLSFTLVVFAGLSIQSWLYCDMNESLCYAVLSTLSFGVLCALLYLSCTKTKLAAGGFCLLLFGIGLFFLFEESEVVAFKFGIVSLYSLPLIIRLFFSFRHALVASLLNIGTLLYSINLLNDNLVSLPFQVAILLNILVFGLLNVALPLAVSRVLYALEINAQHMQKMYHRLNRNNLLYEEIFEHTGTPTLLCDKRGRILRLNNQAGELLSAKNKKRLEGSSINKWLEPISDSVNRFFWQSNATECLLKSDSKMSIEVHRSQLTNHGHYVLHLQNTTHLKALTQELESTQLTNSRLSQLDLLTRLPNHFYFSKLVNERLKSQSNHFTGAMVIIKISQFKLLNKQYGKDKSNRIILNFAKSLQSRLSDQTILARLRGVKFACFLPLGQTYLIQRNLSTLINSALPSQLRIDGHQLNMDYQVGVVYLNNDESTAEDLLEHCEMALEYSTSADRIAYYDRELEHNLMEEHQIGLKLVQAIQNNEIDIWLQPQVHSDGQIRSFEALARWRTDDGGFVSPVVFIKIAEDLGLLPKLAENLLQELVSILAQWNDEHIQTPVAFNLAGQELMNDAFFALLMSLTAEHPWLGDMLELEITETSPVMTNPLIHKRLRALSSYGYSIAIDDFGTGQASLGQLVDIPANILKIDRRFVSPLPQDVRHIDIVKSTITLAKSLNMKVIAEGIETKDQATLLTSLGCDTLQGYYFGKPSPIEEWTENSHEKAKELRMVY</sequence>
<dbReference type="InterPro" id="IPR029787">
    <property type="entry name" value="Nucleotide_cyclase"/>
</dbReference>
<dbReference type="NCBIfam" id="TIGR00254">
    <property type="entry name" value="GGDEF"/>
    <property type="match status" value="1"/>
</dbReference>
<dbReference type="InterPro" id="IPR000160">
    <property type="entry name" value="GGDEF_dom"/>
</dbReference>
<keyword evidence="5" id="KW-1185">Reference proteome</keyword>
<dbReference type="Gene3D" id="3.20.20.450">
    <property type="entry name" value="EAL domain"/>
    <property type="match status" value="1"/>
</dbReference>
<dbReference type="SMART" id="SM00267">
    <property type="entry name" value="GGDEF"/>
    <property type="match status" value="1"/>
</dbReference>
<dbReference type="PATRIC" id="fig|717774.3.peg.1635"/>
<dbReference type="SMART" id="SM00052">
    <property type="entry name" value="EAL"/>
    <property type="match status" value="1"/>
</dbReference>
<dbReference type="RefSeq" id="WP_013660743.1">
    <property type="nucleotide sequence ID" value="NC_015276.1"/>
</dbReference>
<dbReference type="eggNOG" id="COG5001">
    <property type="taxonomic scope" value="Bacteria"/>
</dbReference>
<evidence type="ECO:0000259" key="3">
    <source>
        <dbReference type="PROSITE" id="PS50887"/>
    </source>
</evidence>
<dbReference type="AlphaFoldDB" id="F2JYX3"/>
<dbReference type="PANTHER" id="PTHR33121">
    <property type="entry name" value="CYCLIC DI-GMP PHOSPHODIESTERASE PDEF"/>
    <property type="match status" value="1"/>
</dbReference>
<feature type="transmembrane region" description="Helical" evidence="1">
    <location>
        <begin position="107"/>
        <end position="127"/>
    </location>
</feature>
<dbReference type="PANTHER" id="PTHR33121:SF79">
    <property type="entry name" value="CYCLIC DI-GMP PHOSPHODIESTERASE PDED-RELATED"/>
    <property type="match status" value="1"/>
</dbReference>
<dbReference type="InterPro" id="IPR043128">
    <property type="entry name" value="Rev_trsase/Diguanyl_cyclase"/>
</dbReference>
<dbReference type="Gene3D" id="3.30.70.270">
    <property type="match status" value="1"/>
</dbReference>
<dbReference type="InterPro" id="IPR001633">
    <property type="entry name" value="EAL_dom"/>
</dbReference>
<evidence type="ECO:0000313" key="5">
    <source>
        <dbReference type="Proteomes" id="UP000001062"/>
    </source>
</evidence>
<reference evidence="4 5" key="1">
    <citation type="journal article" date="2012" name="Stand. Genomic Sci.">
        <title>Complete genome sequence of the melanogenic marine bacterium Marinomonas mediterranea type strain (MMB-1(T)).</title>
        <authorList>
            <person name="Lucas-Elio P."/>
            <person name="Goodwin L."/>
            <person name="Woyke T."/>
            <person name="Pitluck S."/>
            <person name="Nolan M."/>
            <person name="Kyrpides N.C."/>
            <person name="Detter J.C."/>
            <person name="Copeland A."/>
            <person name="Teshima H."/>
            <person name="Bruce D."/>
            <person name="Detter C."/>
            <person name="Tapia R."/>
            <person name="Han S."/>
            <person name="Land M.L."/>
            <person name="Ivanova N."/>
            <person name="Mikhailova N."/>
            <person name="Johnston A.W."/>
            <person name="Sanchez-Amat A."/>
        </authorList>
    </citation>
    <scope>NUCLEOTIDE SEQUENCE [LARGE SCALE GENOMIC DNA]</scope>
    <source>
        <strain evidence="5">ATCC 700492 / JCM 21426 / NBRC 103028 / MMB-1</strain>
    </source>
</reference>
<dbReference type="Pfam" id="PF00990">
    <property type="entry name" value="GGDEF"/>
    <property type="match status" value="1"/>
</dbReference>
<dbReference type="PROSITE" id="PS50883">
    <property type="entry name" value="EAL"/>
    <property type="match status" value="1"/>
</dbReference>
<dbReference type="Pfam" id="PF00563">
    <property type="entry name" value="EAL"/>
    <property type="match status" value="1"/>
</dbReference>
<feature type="transmembrane region" description="Helical" evidence="1">
    <location>
        <begin position="83"/>
        <end position="101"/>
    </location>
</feature>
<dbReference type="STRING" id="717774.Marme_1574"/>
<dbReference type="PROSITE" id="PS50887">
    <property type="entry name" value="GGDEF"/>
    <property type="match status" value="1"/>
</dbReference>
<dbReference type="SUPFAM" id="SSF55073">
    <property type="entry name" value="Nucleotide cyclase"/>
    <property type="match status" value="1"/>
</dbReference>
<dbReference type="HOGENOM" id="CLU_000445_70_20_6"/>
<dbReference type="OrthoDB" id="6324269at2"/>
<evidence type="ECO:0000313" key="4">
    <source>
        <dbReference type="EMBL" id="ADZ90838.1"/>
    </source>
</evidence>
<keyword evidence="1" id="KW-0812">Transmembrane</keyword>
<protein>
    <submittedName>
        <fullName evidence="4">Diguanylate cyclase/phosphodiesterase</fullName>
    </submittedName>
</protein>
<dbReference type="EMBL" id="CP002583">
    <property type="protein sequence ID" value="ADZ90838.1"/>
    <property type="molecule type" value="Genomic_DNA"/>
</dbReference>
<dbReference type="InterPro" id="IPR035919">
    <property type="entry name" value="EAL_sf"/>
</dbReference>
<evidence type="ECO:0000256" key="1">
    <source>
        <dbReference type="SAM" id="Phobius"/>
    </source>
</evidence>
<dbReference type="SUPFAM" id="SSF141868">
    <property type="entry name" value="EAL domain-like"/>
    <property type="match status" value="1"/>
</dbReference>
<keyword evidence="1" id="KW-0472">Membrane</keyword>
<dbReference type="KEGG" id="mme:Marme_1574"/>
<feature type="transmembrane region" description="Helical" evidence="1">
    <location>
        <begin position="56"/>
        <end position="76"/>
    </location>
</feature>
<evidence type="ECO:0000259" key="2">
    <source>
        <dbReference type="PROSITE" id="PS50883"/>
    </source>
</evidence>
<name>F2JYX3_MARM1</name>
<dbReference type="GO" id="GO:0071111">
    <property type="term" value="F:cyclic-guanylate-specific phosphodiesterase activity"/>
    <property type="evidence" value="ECO:0007669"/>
    <property type="project" value="InterPro"/>
</dbReference>
<organism evidence="4 5">
    <name type="scientific">Marinomonas mediterranea (strain ATCC 700492 / JCM 21426 / NBRC 103028 / MMB-1)</name>
    <dbReference type="NCBI Taxonomy" id="717774"/>
    <lineage>
        <taxon>Bacteria</taxon>
        <taxon>Pseudomonadati</taxon>
        <taxon>Pseudomonadota</taxon>
        <taxon>Gammaproteobacteria</taxon>
        <taxon>Oceanospirillales</taxon>
        <taxon>Oceanospirillaceae</taxon>
        <taxon>Marinomonas</taxon>
    </lineage>
</organism>
<feature type="domain" description="EAL" evidence="2">
    <location>
        <begin position="496"/>
        <end position="748"/>
    </location>
</feature>
<feature type="transmembrane region" description="Helical" evidence="1">
    <location>
        <begin position="132"/>
        <end position="150"/>
    </location>
</feature>
<feature type="transmembrane region" description="Helical" evidence="1">
    <location>
        <begin position="28"/>
        <end position="50"/>
    </location>
</feature>
<proteinExistence type="predicted"/>
<accession>F2JYX3</accession>
<dbReference type="Proteomes" id="UP000001062">
    <property type="component" value="Chromosome"/>
</dbReference>
<feature type="transmembrane region" description="Helical" evidence="1">
    <location>
        <begin position="162"/>
        <end position="188"/>
    </location>
</feature>
<keyword evidence="1" id="KW-1133">Transmembrane helix</keyword>
<dbReference type="InterPro" id="IPR050706">
    <property type="entry name" value="Cyclic-di-GMP_PDE-like"/>
</dbReference>
<gene>
    <name evidence="4" type="ordered locus">Marme_1574</name>
</gene>
<feature type="domain" description="GGDEF" evidence="3">
    <location>
        <begin position="356"/>
        <end position="487"/>
    </location>
</feature>
<dbReference type="CDD" id="cd01948">
    <property type="entry name" value="EAL"/>
    <property type="match status" value="1"/>
</dbReference>